<feature type="transmembrane region" description="Helical" evidence="1">
    <location>
        <begin position="45"/>
        <end position="75"/>
    </location>
</feature>
<feature type="transmembrane region" description="Helical" evidence="1">
    <location>
        <begin position="81"/>
        <end position="100"/>
    </location>
</feature>
<keyword evidence="3" id="KW-1185">Reference proteome</keyword>
<dbReference type="Pfam" id="PF07332">
    <property type="entry name" value="Phage_holin_3_6"/>
    <property type="match status" value="1"/>
</dbReference>
<name>A0A975PBE6_9RHOB</name>
<proteinExistence type="predicted"/>
<geneLocation type="plasmid" evidence="2 3">
    <name>p2</name>
</geneLocation>
<reference evidence="2" key="1">
    <citation type="submission" date="2021-06" db="EMBL/GenBank/DDBJ databases">
        <authorList>
            <person name="Lee C.-S."/>
            <person name="Jin L."/>
        </authorList>
    </citation>
    <scope>NUCLEOTIDE SEQUENCE</scope>
    <source>
        <strain evidence="2">Con5</strain>
        <plasmid evidence="2">p2</plasmid>
    </source>
</reference>
<evidence type="ECO:0000256" key="1">
    <source>
        <dbReference type="SAM" id="Phobius"/>
    </source>
</evidence>
<dbReference type="InterPro" id="IPR009937">
    <property type="entry name" value="Phage_holin_3_6"/>
</dbReference>
<organism evidence="2 3">
    <name type="scientific">Gemmobacter fulvus</name>
    <dbReference type="NCBI Taxonomy" id="2840474"/>
    <lineage>
        <taxon>Bacteria</taxon>
        <taxon>Pseudomonadati</taxon>
        <taxon>Pseudomonadota</taxon>
        <taxon>Alphaproteobacteria</taxon>
        <taxon>Rhodobacterales</taxon>
        <taxon>Paracoccaceae</taxon>
        <taxon>Gemmobacter</taxon>
    </lineage>
</organism>
<dbReference type="Proteomes" id="UP000679352">
    <property type="component" value="Plasmid p2"/>
</dbReference>
<dbReference type="AlphaFoldDB" id="A0A975PBE6"/>
<sequence length="134" mass="14029">MSSEARPNGIPGLVAEAFHHLRQLIRGEFALAQAEVAAKARKAGFALAVLAFAAVLTIVALNLLAFSLVSLIVLWGGLPPGAAALLLGLILLAGAVFLALRARAALTPSALAPSRTAHRIREDADHITKVFRHD</sequence>
<gene>
    <name evidence="2" type="ORF">KM031_19850</name>
</gene>
<keyword evidence="1" id="KW-1133">Transmembrane helix</keyword>
<keyword evidence="2" id="KW-0614">Plasmid</keyword>
<evidence type="ECO:0000313" key="3">
    <source>
        <dbReference type="Proteomes" id="UP000679352"/>
    </source>
</evidence>
<accession>A0A975PBE6</accession>
<dbReference type="RefSeq" id="WP_215505614.1">
    <property type="nucleotide sequence ID" value="NZ_CP076363.1"/>
</dbReference>
<keyword evidence="1" id="KW-0812">Transmembrane</keyword>
<keyword evidence="1" id="KW-0472">Membrane</keyword>
<dbReference type="KEGG" id="gfu:KM031_19850"/>
<protein>
    <submittedName>
        <fullName evidence="2">Phage holin family protein</fullName>
    </submittedName>
</protein>
<dbReference type="EMBL" id="CP076363">
    <property type="protein sequence ID" value="QWK92628.1"/>
    <property type="molecule type" value="Genomic_DNA"/>
</dbReference>
<evidence type="ECO:0000313" key="2">
    <source>
        <dbReference type="EMBL" id="QWK92628.1"/>
    </source>
</evidence>